<accession>A0RVK0</accession>
<dbReference type="AlphaFoldDB" id="A0RVK0"/>
<reference evidence="1 2" key="1">
    <citation type="journal article" date="2006" name="Proc. Natl. Acad. Sci. U.S.A.">
        <title>Genomic analysis of the uncultivated marine crenarchaeote Cenarchaeum symbiosum.</title>
        <authorList>
            <person name="Hallam S.J."/>
            <person name="Konstantinidis K.T."/>
            <person name="Putnam N."/>
            <person name="Schleper C."/>
            <person name="Watanabe Y."/>
            <person name="Sugahara J."/>
            <person name="Preston C."/>
            <person name="de la Torre J."/>
            <person name="Richardson P.M."/>
            <person name="DeLong E.F."/>
        </authorList>
    </citation>
    <scope>NUCLEOTIDE SEQUENCE [LARGE SCALE GENOMIC DNA]</scope>
    <source>
        <strain evidence="2">A</strain>
    </source>
</reference>
<proteinExistence type="predicted"/>
<name>A0RVK0_CENSY</name>
<organism evidence="1 2">
    <name type="scientific">Cenarchaeum symbiosum (strain A)</name>
    <dbReference type="NCBI Taxonomy" id="414004"/>
    <lineage>
        <taxon>Archaea</taxon>
        <taxon>Nitrososphaerota</taxon>
        <taxon>Candidatus Cenarchaeales</taxon>
        <taxon>Candidatus Cenarchaeaceae</taxon>
        <taxon>Candidatus Cenarchaeum</taxon>
    </lineage>
</organism>
<gene>
    <name evidence="1" type="ordered locus">CENSYa_0734</name>
</gene>
<dbReference type="Proteomes" id="UP000000758">
    <property type="component" value="Chromosome"/>
</dbReference>
<dbReference type="STRING" id="414004.CENSYa_0734"/>
<keyword evidence="2" id="KW-1185">Reference proteome</keyword>
<dbReference type="KEGG" id="csy:CENSYa_0734"/>
<evidence type="ECO:0000313" key="2">
    <source>
        <dbReference type="Proteomes" id="UP000000758"/>
    </source>
</evidence>
<protein>
    <submittedName>
        <fullName evidence="1">Uncharacterized protein</fullName>
    </submittedName>
</protein>
<evidence type="ECO:0000313" key="1">
    <source>
        <dbReference type="EMBL" id="ABK77367.1"/>
    </source>
</evidence>
<dbReference type="EnsemblBacteria" id="ABK77367">
    <property type="protein sequence ID" value="ABK77367"/>
    <property type="gene ID" value="CENSYa_0734"/>
</dbReference>
<sequence>MKTGKEGMRNLISGDPDAPVLTFKARVRKVRGDRVEIRDAVVNVPNTPYHRLKYGHYMGNRLFYDFGDGASVMETYNGGVFNCTLGGRRIQIADAQAVSGAMLSGDRAEYAAVFDEWFSSAAQDEYIARSLEQFAGRVEAVSGKGGKRYVIDGVFDVDSGGTAHYMAGGEWRHLCIVVSDAGAARFAFDGTEIELNGRTVTILSKVFFLLFPRRDGVFLNQLPARLRRHAEELMEKHGG</sequence>
<dbReference type="EMBL" id="DP000238">
    <property type="protein sequence ID" value="ABK77367.1"/>
    <property type="molecule type" value="Genomic_DNA"/>
</dbReference>
<dbReference type="HOGENOM" id="CLU_1131644_0_0_2"/>